<evidence type="ECO:0000256" key="5">
    <source>
        <dbReference type="ARBA" id="ARBA00022927"/>
    </source>
</evidence>
<feature type="compositionally biased region" description="Acidic residues" evidence="9">
    <location>
        <begin position="380"/>
        <end position="393"/>
    </location>
</feature>
<evidence type="ECO:0000256" key="7">
    <source>
        <dbReference type="ARBA" id="ARBA00023136"/>
    </source>
</evidence>
<sequence>MLDVEKLPERLRAICQNSADETAAHDYLQHIAVLSLGTLRNEPTFLVAEQDDISQELVQLCLDESRVFQHAHHYLGEFEHVTKTMHARSAGVADSIPTVTNACQDFTKLAQEIGQQKRTTAAVQTYYDEIVDLLELPVIMRSCVKQGMYQQAIDLTMAVRKWDTTSGSDSVHSSDLGSSNVISDTPSVPSPRSSPTSREILALLTHTIEEEFEKLILVLCDELGESQLVHNLRTLSCGTGVTAPLSISKLERASSPSSGETNTRIEPTANATRQLLQKTRILDLLRRTRVFTELELRALVLRAKQHNWDTAVGILTALAPPDTNPFLFISRLLDLVREYLTEVVTQYTTMFATAPDIWSLRYTMDDTRQDEYLEGLSDIDSEELSSSDSEDESDKVTADKNCSATSSLTPLFSPTGVSSPGSNCPLLRDFLFRITQTVVERTTSSLAQLDDTTTIHSLLQQLHTMGAVLTRLGIDFRPLLLPPFATRIDELTD</sequence>
<dbReference type="Pfam" id="PF04124">
    <property type="entry name" value="Dor1"/>
    <property type="match status" value="2"/>
</dbReference>
<accession>A0A9W8AX07</accession>
<dbReference type="GO" id="GO:0000139">
    <property type="term" value="C:Golgi membrane"/>
    <property type="evidence" value="ECO:0007669"/>
    <property type="project" value="UniProtKB-SubCell"/>
</dbReference>
<dbReference type="OrthoDB" id="1661054at2759"/>
<dbReference type="EMBL" id="JANBPY010000473">
    <property type="protein sequence ID" value="KAJ1966693.1"/>
    <property type="molecule type" value="Genomic_DNA"/>
</dbReference>
<gene>
    <name evidence="10" type="primary">COG8</name>
    <name evidence="10" type="ORF">IWQ62_002305</name>
</gene>
<dbReference type="GO" id="GO:0015031">
    <property type="term" value="P:protein transport"/>
    <property type="evidence" value="ECO:0007669"/>
    <property type="project" value="UniProtKB-KW"/>
</dbReference>
<evidence type="ECO:0000313" key="10">
    <source>
        <dbReference type="EMBL" id="KAJ1966693.1"/>
    </source>
</evidence>
<evidence type="ECO:0000256" key="3">
    <source>
        <dbReference type="ARBA" id="ARBA00020983"/>
    </source>
</evidence>
<comment type="caution">
    <text evidence="10">The sequence shown here is derived from an EMBL/GenBank/DDBJ whole genome shotgun (WGS) entry which is preliminary data.</text>
</comment>
<evidence type="ECO:0000313" key="11">
    <source>
        <dbReference type="Proteomes" id="UP001150925"/>
    </source>
</evidence>
<feature type="region of interest" description="Disordered" evidence="9">
    <location>
        <begin position="380"/>
        <end position="401"/>
    </location>
</feature>
<name>A0A9W8AX07_9FUNG</name>
<evidence type="ECO:0000256" key="4">
    <source>
        <dbReference type="ARBA" id="ARBA00022448"/>
    </source>
</evidence>
<keyword evidence="11" id="KW-1185">Reference proteome</keyword>
<evidence type="ECO:0000256" key="8">
    <source>
        <dbReference type="ARBA" id="ARBA00031347"/>
    </source>
</evidence>
<reference evidence="10" key="1">
    <citation type="submission" date="2022-07" db="EMBL/GenBank/DDBJ databases">
        <title>Phylogenomic reconstructions and comparative analyses of Kickxellomycotina fungi.</title>
        <authorList>
            <person name="Reynolds N.K."/>
            <person name="Stajich J.E."/>
            <person name="Barry K."/>
            <person name="Grigoriev I.V."/>
            <person name="Crous P."/>
            <person name="Smith M.E."/>
        </authorList>
    </citation>
    <scope>NUCLEOTIDE SEQUENCE</scope>
    <source>
        <strain evidence="10">RSA 1196</strain>
    </source>
</reference>
<keyword evidence="5" id="KW-0653">Protein transport</keyword>
<dbReference type="PANTHER" id="PTHR21311:SF0">
    <property type="entry name" value="CONSERVED OLIGOMERIC GOLGI COMPLEX SUBUNIT 8"/>
    <property type="match status" value="1"/>
</dbReference>
<evidence type="ECO:0000256" key="6">
    <source>
        <dbReference type="ARBA" id="ARBA00023034"/>
    </source>
</evidence>
<dbReference type="PANTHER" id="PTHR21311">
    <property type="entry name" value="CONSERVED OLIGOMERIC GOLGI COMPLEX COMPONENT 8"/>
    <property type="match status" value="1"/>
</dbReference>
<evidence type="ECO:0000256" key="9">
    <source>
        <dbReference type="SAM" id="MobiDB-lite"/>
    </source>
</evidence>
<protein>
    <recommendedName>
        <fullName evidence="3">Conserved oligomeric Golgi complex subunit 8</fullName>
    </recommendedName>
    <alternativeName>
        <fullName evidence="8">Component of oligomeric Golgi complex 8</fullName>
    </alternativeName>
</protein>
<dbReference type="Proteomes" id="UP001150925">
    <property type="component" value="Unassembled WGS sequence"/>
</dbReference>
<dbReference type="InterPro" id="IPR007255">
    <property type="entry name" value="COG8"/>
</dbReference>
<comment type="similarity">
    <text evidence="2">Belongs to the COG8 family.</text>
</comment>
<keyword evidence="7" id="KW-0472">Membrane</keyword>
<dbReference type="GO" id="GO:0006891">
    <property type="term" value="P:intra-Golgi vesicle-mediated transport"/>
    <property type="evidence" value="ECO:0007669"/>
    <property type="project" value="TreeGrafter"/>
</dbReference>
<comment type="subcellular location">
    <subcellularLocation>
        <location evidence="1">Golgi apparatus membrane</location>
        <topology evidence="1">Peripheral membrane protein</topology>
    </subcellularLocation>
</comment>
<proteinExistence type="inferred from homology"/>
<feature type="region of interest" description="Disordered" evidence="9">
    <location>
        <begin position="168"/>
        <end position="196"/>
    </location>
</feature>
<dbReference type="GO" id="GO:0017119">
    <property type="term" value="C:Golgi transport complex"/>
    <property type="evidence" value="ECO:0007669"/>
    <property type="project" value="InterPro"/>
</dbReference>
<keyword evidence="6" id="KW-0333">Golgi apparatus</keyword>
<dbReference type="AlphaFoldDB" id="A0A9W8AX07"/>
<evidence type="ECO:0000256" key="2">
    <source>
        <dbReference type="ARBA" id="ARBA00006419"/>
    </source>
</evidence>
<keyword evidence="4" id="KW-0813">Transport</keyword>
<organism evidence="10 11">
    <name type="scientific">Dispira parvispora</name>
    <dbReference type="NCBI Taxonomy" id="1520584"/>
    <lineage>
        <taxon>Eukaryota</taxon>
        <taxon>Fungi</taxon>
        <taxon>Fungi incertae sedis</taxon>
        <taxon>Zoopagomycota</taxon>
        <taxon>Kickxellomycotina</taxon>
        <taxon>Dimargaritomycetes</taxon>
        <taxon>Dimargaritales</taxon>
        <taxon>Dimargaritaceae</taxon>
        <taxon>Dispira</taxon>
    </lineage>
</organism>
<evidence type="ECO:0000256" key="1">
    <source>
        <dbReference type="ARBA" id="ARBA00004395"/>
    </source>
</evidence>